<dbReference type="Proteomes" id="UP001249851">
    <property type="component" value="Unassembled WGS sequence"/>
</dbReference>
<feature type="region of interest" description="Disordered" evidence="1">
    <location>
        <begin position="289"/>
        <end position="352"/>
    </location>
</feature>
<sequence length="352" mass="40323">MTKKIDKSRYRRVVDLKLPNIRVEVPWLPDVFPSQSDGIGEEKPLVQAFDNLTSMHRLIDIEKTSNLMRDITYQSASLVPTSEQNASDSEDCQTLREKITQVSNESDTESKDEILAEMNKEYEAEDSIGKDIQNPQLAKLLGKKFRSRLPDKVLKDKLERQDRPENCETVKPTRVNPERDLQLHKMQLALVKGIMPVARLTDLSMTEKKGLDKEGVQQIKQFGLDALSLLTHVNYELNMQRRQLMKPDIWKDYASLCSQQIPFTDYLFGDDLQKQLKDIGDVNKIGAKVSRGSHRSSSGYGNINTSNRGSFSHKRPSKNFKGQTYRPWGHKERHKNTPNNTRVSHSRPGICD</sequence>
<name>A0AAD9PRC7_ACRCE</name>
<gene>
    <name evidence="2" type="ORF">P5673_032357</name>
</gene>
<reference evidence="2" key="1">
    <citation type="journal article" date="2023" name="G3 (Bethesda)">
        <title>Whole genome assembly and annotation of the endangered Caribbean coral Acropora cervicornis.</title>
        <authorList>
            <person name="Selwyn J.D."/>
            <person name="Vollmer S.V."/>
        </authorList>
    </citation>
    <scope>NUCLEOTIDE SEQUENCE</scope>
    <source>
        <strain evidence="2">K2</strain>
    </source>
</reference>
<dbReference type="AlphaFoldDB" id="A0AAD9PRC7"/>
<evidence type="ECO:0000313" key="2">
    <source>
        <dbReference type="EMBL" id="KAK2547616.1"/>
    </source>
</evidence>
<dbReference type="PANTHER" id="PTHR34239">
    <property type="entry name" value="APPLE DOMAIN-CONTAINING PROTEIN"/>
    <property type="match status" value="1"/>
</dbReference>
<dbReference type="EMBL" id="JARQWQ010000175">
    <property type="protein sequence ID" value="KAK2547616.1"/>
    <property type="molecule type" value="Genomic_DNA"/>
</dbReference>
<organism evidence="2 3">
    <name type="scientific">Acropora cervicornis</name>
    <name type="common">Staghorn coral</name>
    <dbReference type="NCBI Taxonomy" id="6130"/>
    <lineage>
        <taxon>Eukaryota</taxon>
        <taxon>Metazoa</taxon>
        <taxon>Cnidaria</taxon>
        <taxon>Anthozoa</taxon>
        <taxon>Hexacorallia</taxon>
        <taxon>Scleractinia</taxon>
        <taxon>Astrocoeniina</taxon>
        <taxon>Acroporidae</taxon>
        <taxon>Acropora</taxon>
    </lineage>
</organism>
<evidence type="ECO:0000256" key="1">
    <source>
        <dbReference type="SAM" id="MobiDB-lite"/>
    </source>
</evidence>
<keyword evidence="3" id="KW-1185">Reference proteome</keyword>
<feature type="compositionally biased region" description="Polar residues" evidence="1">
    <location>
        <begin position="300"/>
        <end position="310"/>
    </location>
</feature>
<dbReference type="PANTHER" id="PTHR34239:SF2">
    <property type="entry name" value="TRANSPOSABLE ELEMENT P TRANSPOSASE_THAP9 CONSERVED DOMAIN-CONTAINING PROTEIN"/>
    <property type="match status" value="1"/>
</dbReference>
<comment type="caution">
    <text evidence="2">The sequence shown here is derived from an EMBL/GenBank/DDBJ whole genome shotgun (WGS) entry which is preliminary data.</text>
</comment>
<reference evidence="2" key="2">
    <citation type="journal article" date="2023" name="Science">
        <title>Genomic signatures of disease resistance in endangered staghorn corals.</title>
        <authorList>
            <person name="Vollmer S.V."/>
            <person name="Selwyn J.D."/>
            <person name="Despard B.A."/>
            <person name="Roesel C.L."/>
        </authorList>
    </citation>
    <scope>NUCLEOTIDE SEQUENCE</scope>
    <source>
        <strain evidence="2">K2</strain>
    </source>
</reference>
<evidence type="ECO:0000313" key="3">
    <source>
        <dbReference type="Proteomes" id="UP001249851"/>
    </source>
</evidence>
<proteinExistence type="predicted"/>
<protein>
    <submittedName>
        <fullName evidence="2">Uncharacterized protein</fullName>
    </submittedName>
</protein>
<accession>A0AAD9PRC7</accession>